<evidence type="ECO:0000256" key="1">
    <source>
        <dbReference type="ARBA" id="ARBA00022527"/>
    </source>
</evidence>
<dbReference type="NCBIfam" id="NF033483">
    <property type="entry name" value="PknB_PASTA_kin"/>
    <property type="match status" value="1"/>
</dbReference>
<dbReference type="InterPro" id="IPR000719">
    <property type="entry name" value="Prot_kinase_dom"/>
</dbReference>
<keyword evidence="6" id="KW-1133">Transmembrane helix</keyword>
<feature type="transmembrane region" description="Helical" evidence="6">
    <location>
        <begin position="331"/>
        <end position="353"/>
    </location>
</feature>
<keyword evidence="6" id="KW-0472">Membrane</keyword>
<name>A0A6J7H361_9ZZZZ</name>
<feature type="domain" description="PASTA" evidence="8">
    <location>
        <begin position="357"/>
        <end position="424"/>
    </location>
</feature>
<dbReference type="PANTHER" id="PTHR43289">
    <property type="entry name" value="MITOGEN-ACTIVATED PROTEIN KINASE KINASE KINASE 20-RELATED"/>
    <property type="match status" value="1"/>
</dbReference>
<keyword evidence="5" id="KW-0067">ATP-binding</keyword>
<dbReference type="PROSITE" id="PS00108">
    <property type="entry name" value="PROTEIN_KINASE_ST"/>
    <property type="match status" value="1"/>
</dbReference>
<dbReference type="GO" id="GO:0005524">
    <property type="term" value="F:ATP binding"/>
    <property type="evidence" value="ECO:0007669"/>
    <property type="project" value="UniProtKB-KW"/>
</dbReference>
<dbReference type="Gene3D" id="1.10.510.10">
    <property type="entry name" value="Transferase(Phosphotransferase) domain 1"/>
    <property type="match status" value="1"/>
</dbReference>
<dbReference type="PROSITE" id="PS50011">
    <property type="entry name" value="PROTEIN_KINASE_DOM"/>
    <property type="match status" value="1"/>
</dbReference>
<dbReference type="Pfam" id="PF03793">
    <property type="entry name" value="PASTA"/>
    <property type="match status" value="4"/>
</dbReference>
<keyword evidence="4" id="KW-0418">Kinase</keyword>
<evidence type="ECO:0000256" key="3">
    <source>
        <dbReference type="ARBA" id="ARBA00022741"/>
    </source>
</evidence>
<gene>
    <name evidence="9" type="ORF">UFOPK3610_00805</name>
</gene>
<dbReference type="Pfam" id="PF00069">
    <property type="entry name" value="Pkinase"/>
    <property type="match status" value="1"/>
</dbReference>
<sequence length="623" mass="65665">MEPGNDPLIGRTVDGRYRILERIARGGMATVYEAVDTRLDRVVALKVMHASMSDDPTFRARFQREARSAARLAHPNVVSIFDQGEDGELSWLAMELVDGQTLRDIVRNDGPLTSEQALAIFEPVLLALAAAHEQGFVHRDIKPENILISDDGQVKVTDFGLARAVSDETVTTRSVLIGTVAYLAPEQVDPGVADARSDVYATGVCLFEVVTGVVPYTGDSPLSVAYQHVNSAMPAPSSVRAGIPPEVDALVLAATQRDPDSRYPDARAMLADVRRVRDMLPAPRPLTSTIQHTAVLPRTAHVAEPLPHAVAAPTAFAPAIIPRRRRRRWPLVVGLVILIAAIAGAAGAGWYFANGPGKTVLIPAGVVGQTEAGAQKALDSVGLKFVAGTEAFSETVPKGLVISIDPLSGASVPEGATVTGVVSLGPERYEVPQMAGMTPEEASAALAKAKLTLGEVKERFDSTMATGLVVASEPASGEVLKPGEAVALIVSKGPKPVVVPDVTGRAFDEVKAELEGLGLVVKKTKDYSRDVPEGLVVSSDPIAGNEVSYGGTVTILVSQGPPLVEVPYLIDMQREEAIAALEGLGLVADVQEGDVTPLNRVYNQTPDSGTMVPEGSTVTISII</sequence>
<dbReference type="AlphaFoldDB" id="A0A6J7H361"/>
<dbReference type="FunFam" id="1.10.510.10:FF:000021">
    <property type="entry name" value="Serine/threonine protein kinase"/>
    <property type="match status" value="1"/>
</dbReference>
<protein>
    <submittedName>
        <fullName evidence="9">Unannotated protein</fullName>
    </submittedName>
</protein>
<dbReference type="CDD" id="cd14014">
    <property type="entry name" value="STKc_PknB_like"/>
    <property type="match status" value="1"/>
</dbReference>
<dbReference type="CDD" id="cd06577">
    <property type="entry name" value="PASTA_pknB"/>
    <property type="match status" value="4"/>
</dbReference>
<evidence type="ECO:0000313" key="9">
    <source>
        <dbReference type="EMBL" id="CAB4911123.1"/>
    </source>
</evidence>
<evidence type="ECO:0000256" key="4">
    <source>
        <dbReference type="ARBA" id="ARBA00022777"/>
    </source>
</evidence>
<keyword evidence="2" id="KW-0808">Transferase</keyword>
<keyword evidence="6" id="KW-0812">Transmembrane</keyword>
<dbReference type="Gene3D" id="3.30.200.20">
    <property type="entry name" value="Phosphorylase Kinase, domain 1"/>
    <property type="match status" value="1"/>
</dbReference>
<accession>A0A6J7H361</accession>
<dbReference type="EMBL" id="CAFBMR010000023">
    <property type="protein sequence ID" value="CAB4911123.1"/>
    <property type="molecule type" value="Genomic_DNA"/>
</dbReference>
<keyword evidence="3" id="KW-0547">Nucleotide-binding</keyword>
<feature type="domain" description="PASTA" evidence="8">
    <location>
        <begin position="425"/>
        <end position="492"/>
    </location>
</feature>
<evidence type="ECO:0000256" key="2">
    <source>
        <dbReference type="ARBA" id="ARBA00022679"/>
    </source>
</evidence>
<dbReference type="GO" id="GO:0004674">
    <property type="term" value="F:protein serine/threonine kinase activity"/>
    <property type="evidence" value="ECO:0007669"/>
    <property type="project" value="UniProtKB-KW"/>
</dbReference>
<evidence type="ECO:0000256" key="6">
    <source>
        <dbReference type="SAM" id="Phobius"/>
    </source>
</evidence>
<feature type="domain" description="Protein kinase" evidence="7">
    <location>
        <begin position="17"/>
        <end position="280"/>
    </location>
</feature>
<evidence type="ECO:0000259" key="7">
    <source>
        <dbReference type="PROSITE" id="PS50011"/>
    </source>
</evidence>
<reference evidence="9" key="1">
    <citation type="submission" date="2020-05" db="EMBL/GenBank/DDBJ databases">
        <authorList>
            <person name="Chiriac C."/>
            <person name="Salcher M."/>
            <person name="Ghai R."/>
            <person name="Kavagutti S V."/>
        </authorList>
    </citation>
    <scope>NUCLEOTIDE SEQUENCE</scope>
</reference>
<feature type="domain" description="PASTA" evidence="8">
    <location>
        <begin position="493"/>
        <end position="559"/>
    </location>
</feature>
<dbReference type="InterPro" id="IPR011009">
    <property type="entry name" value="Kinase-like_dom_sf"/>
</dbReference>
<evidence type="ECO:0000259" key="8">
    <source>
        <dbReference type="PROSITE" id="PS51178"/>
    </source>
</evidence>
<proteinExistence type="predicted"/>
<dbReference type="SMART" id="SM00740">
    <property type="entry name" value="PASTA"/>
    <property type="match status" value="4"/>
</dbReference>
<keyword evidence="1" id="KW-0723">Serine/threonine-protein kinase</keyword>
<dbReference type="FunFam" id="3.30.200.20:FF:000035">
    <property type="entry name" value="Serine/threonine protein kinase Stk1"/>
    <property type="match status" value="1"/>
</dbReference>
<dbReference type="SMART" id="SM00220">
    <property type="entry name" value="S_TKc"/>
    <property type="match status" value="1"/>
</dbReference>
<dbReference type="InterPro" id="IPR005543">
    <property type="entry name" value="PASTA_dom"/>
</dbReference>
<feature type="domain" description="PASTA" evidence="8">
    <location>
        <begin position="560"/>
        <end position="623"/>
    </location>
</feature>
<organism evidence="9">
    <name type="scientific">freshwater metagenome</name>
    <dbReference type="NCBI Taxonomy" id="449393"/>
    <lineage>
        <taxon>unclassified sequences</taxon>
        <taxon>metagenomes</taxon>
        <taxon>ecological metagenomes</taxon>
    </lineage>
</organism>
<dbReference type="InterPro" id="IPR008271">
    <property type="entry name" value="Ser/Thr_kinase_AS"/>
</dbReference>
<dbReference type="PANTHER" id="PTHR43289:SF34">
    <property type="entry name" value="SERINE_THREONINE-PROTEIN KINASE YBDM-RELATED"/>
    <property type="match status" value="1"/>
</dbReference>
<dbReference type="Gene3D" id="3.30.10.20">
    <property type="match status" value="4"/>
</dbReference>
<dbReference type="PROSITE" id="PS51178">
    <property type="entry name" value="PASTA"/>
    <property type="match status" value="4"/>
</dbReference>
<evidence type="ECO:0000256" key="5">
    <source>
        <dbReference type="ARBA" id="ARBA00022840"/>
    </source>
</evidence>
<dbReference type="SUPFAM" id="SSF56112">
    <property type="entry name" value="Protein kinase-like (PK-like)"/>
    <property type="match status" value="1"/>
</dbReference>